<sequence length="138" mass="15453">MLLREGDPEMLEDMRISHDGTMSTYHTPTSNGDSSIKAIRDMAWLFWQGTVATLNAEGQEELRDRLCSMIPCSSESAGFTREDITAPSKVSDKTLDSLCEVLYINLVRLVDSRLLLMWRSLSAMKMDVEDAGGGSRRM</sequence>
<dbReference type="AlphaFoldDB" id="A0A1Y2G1U0"/>
<evidence type="ECO:0000313" key="1">
    <source>
        <dbReference type="EMBL" id="ORY88879.1"/>
    </source>
</evidence>
<accession>A0A1Y2G1U0</accession>
<name>A0A1Y2G1U0_9BASI</name>
<proteinExistence type="predicted"/>
<organism evidence="1 2">
    <name type="scientific">Leucosporidium creatinivorum</name>
    <dbReference type="NCBI Taxonomy" id="106004"/>
    <lineage>
        <taxon>Eukaryota</taxon>
        <taxon>Fungi</taxon>
        <taxon>Dikarya</taxon>
        <taxon>Basidiomycota</taxon>
        <taxon>Pucciniomycotina</taxon>
        <taxon>Microbotryomycetes</taxon>
        <taxon>Leucosporidiales</taxon>
        <taxon>Leucosporidium</taxon>
    </lineage>
</organism>
<dbReference type="Proteomes" id="UP000193467">
    <property type="component" value="Unassembled WGS sequence"/>
</dbReference>
<reference evidence="1 2" key="1">
    <citation type="submission" date="2016-07" db="EMBL/GenBank/DDBJ databases">
        <title>Pervasive Adenine N6-methylation of Active Genes in Fungi.</title>
        <authorList>
            <consortium name="DOE Joint Genome Institute"/>
            <person name="Mondo S.J."/>
            <person name="Dannebaum R.O."/>
            <person name="Kuo R.C."/>
            <person name="Labutti K."/>
            <person name="Haridas S."/>
            <person name="Kuo A."/>
            <person name="Salamov A."/>
            <person name="Ahrendt S.R."/>
            <person name="Lipzen A."/>
            <person name="Sullivan W."/>
            <person name="Andreopoulos W.B."/>
            <person name="Clum A."/>
            <person name="Lindquist E."/>
            <person name="Daum C."/>
            <person name="Ramamoorthy G.K."/>
            <person name="Gryganskyi A."/>
            <person name="Culley D."/>
            <person name="Magnuson J.K."/>
            <person name="James T.Y."/>
            <person name="O'Malley M.A."/>
            <person name="Stajich J.E."/>
            <person name="Spatafora J.W."/>
            <person name="Visel A."/>
            <person name="Grigoriev I.V."/>
        </authorList>
    </citation>
    <scope>NUCLEOTIDE SEQUENCE [LARGE SCALE GENOMIC DNA]</scope>
    <source>
        <strain evidence="1 2">62-1032</strain>
    </source>
</reference>
<dbReference type="EMBL" id="MCGR01000008">
    <property type="protein sequence ID" value="ORY88879.1"/>
    <property type="molecule type" value="Genomic_DNA"/>
</dbReference>
<evidence type="ECO:0000313" key="2">
    <source>
        <dbReference type="Proteomes" id="UP000193467"/>
    </source>
</evidence>
<keyword evidence="2" id="KW-1185">Reference proteome</keyword>
<gene>
    <name evidence="1" type="ORF">BCR35DRAFT_301242</name>
</gene>
<dbReference type="InParanoid" id="A0A1Y2G1U0"/>
<protein>
    <submittedName>
        <fullName evidence="1">Uncharacterized protein</fullName>
    </submittedName>
</protein>
<comment type="caution">
    <text evidence="1">The sequence shown here is derived from an EMBL/GenBank/DDBJ whole genome shotgun (WGS) entry which is preliminary data.</text>
</comment>